<reference evidence="3 4" key="1">
    <citation type="submission" date="2023-01" db="EMBL/GenBank/DDBJ databases">
        <title>Analysis of 21 Apiospora genomes using comparative genomics revels a genus with tremendous synthesis potential of carbohydrate active enzymes and secondary metabolites.</title>
        <authorList>
            <person name="Sorensen T."/>
        </authorList>
    </citation>
    <scope>NUCLEOTIDE SEQUENCE [LARGE SCALE GENOMIC DNA]</scope>
    <source>
        <strain evidence="3 4">CBS 33761</strain>
    </source>
</reference>
<accession>A0ABR1RWD6</accession>
<keyword evidence="2" id="KW-1133">Transmembrane helix</keyword>
<dbReference type="EMBL" id="JAQQWK010000012">
    <property type="protein sequence ID" value="KAK8022230.1"/>
    <property type="molecule type" value="Genomic_DNA"/>
</dbReference>
<dbReference type="Pfam" id="PF11374">
    <property type="entry name" value="DUF3176"/>
    <property type="match status" value="1"/>
</dbReference>
<keyword evidence="2" id="KW-0812">Transmembrane</keyword>
<feature type="transmembrane region" description="Helical" evidence="2">
    <location>
        <begin position="12"/>
        <end position="34"/>
    </location>
</feature>
<feature type="transmembrane region" description="Helical" evidence="2">
    <location>
        <begin position="115"/>
        <end position="134"/>
    </location>
</feature>
<evidence type="ECO:0000256" key="1">
    <source>
        <dbReference type="SAM" id="MobiDB-lite"/>
    </source>
</evidence>
<feature type="transmembrane region" description="Helical" evidence="2">
    <location>
        <begin position="46"/>
        <end position="71"/>
    </location>
</feature>
<keyword evidence="2" id="KW-0472">Membrane</keyword>
<gene>
    <name evidence="3" type="ORF">PG993_012997</name>
</gene>
<dbReference type="PANTHER" id="PTHR35394:SF5">
    <property type="entry name" value="DUF3176 DOMAIN-CONTAINING PROTEIN"/>
    <property type="match status" value="1"/>
</dbReference>
<name>A0ABR1RWD6_9PEZI</name>
<comment type="caution">
    <text evidence="3">The sequence shown here is derived from an EMBL/GenBank/DDBJ whole genome shotgun (WGS) entry which is preliminary data.</text>
</comment>
<feature type="compositionally biased region" description="Acidic residues" evidence="1">
    <location>
        <begin position="633"/>
        <end position="642"/>
    </location>
</feature>
<keyword evidence="4" id="KW-1185">Reference proteome</keyword>
<dbReference type="InterPro" id="IPR021514">
    <property type="entry name" value="DUF3176"/>
</dbReference>
<organism evidence="3 4">
    <name type="scientific">Apiospora rasikravindrae</name>
    <dbReference type="NCBI Taxonomy" id="990691"/>
    <lineage>
        <taxon>Eukaryota</taxon>
        <taxon>Fungi</taxon>
        <taxon>Dikarya</taxon>
        <taxon>Ascomycota</taxon>
        <taxon>Pezizomycotina</taxon>
        <taxon>Sordariomycetes</taxon>
        <taxon>Xylariomycetidae</taxon>
        <taxon>Amphisphaeriales</taxon>
        <taxon>Apiosporaceae</taxon>
        <taxon>Apiospora</taxon>
    </lineage>
</organism>
<sequence>MQRHHIFRVWAWEIIFVVLAFGLITSIAALLTLNNGKPVPDWGSHISFNALLAVLSTVLRATLVITVSSIISQRKWEWYGEGRPRPLSDLQQFDAGSRGILGAILLVPTIIRRDAVALAAIIILLASFLIGPFVQQASHTEECWFAVPDTDASLPYAHYVPRLLAGSSAESIPNPGQELYSLILSAAMAPDGPGNQISATCTTGNCTFSGEDQRGAQNKTHSTVGMCNKCVDISSLACVDEQNTLQLKNVPKEYNISGHEDAAVMRSTPDLVWLGDLFTPELRAVSRWAYINSTFIAKDKSGEMAVAAVCSLYPCLRTHNASITHNQLSESEIRSEPLRINIPGGSTSKSHAALSGSSLENTEYHYVAVMSPCHKNNGTIIKLPPNTTFHPAVTELALYDFTDYGGLAPYHPTGQNITAPEECIYRHNAEFAAFISEPFKRFIFYGSCDYISDGGLACAADLNGKLPSFDMLPSAGDWGVLSALYNNGDAAFPTTARWFDAFANAMTNHLRSRYGAGAFDSSNPEFTLDLKANVTLHPGEVLGKTWQTTVCVSMRKEWLLLPVGLTVITALLTSWTIVTSWRHRYTRPVWKDSILPLMFNSHIIETTARPHEKAEAATEAPTSRHHQTPLPNDDGDDGDFIDYDSRGGEGADDHGADTSDSKGDRLGLYGGGRLLEASEMKVLGDRVPVTFRWPASGEDEKGGVEEGDPGVVNKAMPPLRLRKGLMWKRLQNKPDVDVDSLLETGE</sequence>
<feature type="compositionally biased region" description="Basic and acidic residues" evidence="1">
    <location>
        <begin position="643"/>
        <end position="665"/>
    </location>
</feature>
<evidence type="ECO:0000313" key="3">
    <source>
        <dbReference type="EMBL" id="KAK8022230.1"/>
    </source>
</evidence>
<dbReference type="PANTHER" id="PTHR35394">
    <property type="entry name" value="DUF3176 DOMAIN-CONTAINING PROTEIN"/>
    <property type="match status" value="1"/>
</dbReference>
<evidence type="ECO:0000256" key="2">
    <source>
        <dbReference type="SAM" id="Phobius"/>
    </source>
</evidence>
<protein>
    <submittedName>
        <fullName evidence="3">Uncharacterized protein</fullName>
    </submittedName>
</protein>
<dbReference type="Proteomes" id="UP001444661">
    <property type="component" value="Unassembled WGS sequence"/>
</dbReference>
<feature type="region of interest" description="Disordered" evidence="1">
    <location>
        <begin position="608"/>
        <end position="665"/>
    </location>
</feature>
<evidence type="ECO:0000313" key="4">
    <source>
        <dbReference type="Proteomes" id="UP001444661"/>
    </source>
</evidence>
<proteinExistence type="predicted"/>